<dbReference type="InterPro" id="IPR018511">
    <property type="entry name" value="Hemolysin-typ_Ca-bd_CS"/>
</dbReference>
<evidence type="ECO:0000259" key="15">
    <source>
        <dbReference type="Pfam" id="PF08548"/>
    </source>
</evidence>
<keyword evidence="8 16" id="KW-0378">Hydrolase</keyword>
<evidence type="ECO:0000259" key="13">
    <source>
        <dbReference type="Pfam" id="PF00251"/>
    </source>
</evidence>
<dbReference type="GO" id="GO:0004575">
    <property type="term" value="F:sucrose alpha-glucosidase activity"/>
    <property type="evidence" value="ECO:0007669"/>
    <property type="project" value="TreeGrafter"/>
</dbReference>
<sequence>MSSGKTSHSSFKVVSHKGWMGDPKGLFQLDAFRGDAAELVSWVGHDAILLPDSTGQRTDDPNAKSFGVGGNDRPEDEGQAFAEQRDGDVTGDLSDGGAVSPKAEAHDQHHEGPGAGGALIDETSHALKDRGFLSSFGSEYAFGSQRMVPDNFLAKAGLPEHFTRGSIARDFGIGSDEGALADALIMPTSSGNSAGKTAEPGADGDAATGSAVASYTASAPVALPPPTSEETTTATEPFRPTYHYAPETNWMNDPNGLFYLDGVYHMFYQHNPNGSQFGDMSWGHATSTDLVNWTEHEVALPYSDTDWVFSGSVVVDHQNTSGFGYGANGEPPIVAIYTNFHLPQGSEPFDQEQALAYSLDAGKTWAFYEGNPVLDIPDNEFRDPKVFWQDNPGDDDYWVMGVVRAVARETEFYKSYDLKDWSYMSSFGPANAVGGVWEVPDLIKMTVENTGETKYLLVQNINPGGIAGGSAAQYFIGDWDGVSFTADNMRTAVPAGGTVYEDFENGGYDGWMVSGSAFGDGPAAGTLPGQNTVALYEGDYLVNSFLNEDGSVGDGGTGRMISQSFQITQDFINFKVGGGGHEWDLAIQPDEAAPGGKTLANFDFGLLPEGWTATGDFAQIRPTSGNAPGQGGVTGYEGEGLLNTFNHPEGSFDGGTGTITSGEFVIDKAFINLKVGGGGHDGIATSDPLTQVQLIVDGNVVRTASGGFSETLLWRSWDVQEFAGKTAQIRVVDNNSGGWGHILVDSIELNDTSILDLPPTNATVFADWEVEGLPLGWTAEGDFANGFTTATGAQFGQQTVTGFQGARLVNTFWEENPGSGPNGDAATGTLTSAAFTVSKDWINLLVGGGNHAGDAQTAVNLLVDGEIVRTATGANSENLSWSSWDVSEFAGQQAQIQIVDANAGGWGHLMVDQIEFADAPAVRTQASPTAVNLIVDGVRVATASGNFGEGLDWASWDVSQYVGKNAQIEIVDYNTGGWGHINVDQITFADAAATPSQFLADWIDYGADHYATISWHNLPEGERPTAISWMNNWTYAGSIPTGDFRGSMTIPREYSLREIDGEVRLIQTPIEQLKELRREHVSVEDVTVGDGSLKAPFEGNALEIIATFDAAEAEASRFGVKVRVGDGEETLVGYDATTGEVFIDRTESGIIPAESFAAVHTAPLEVTPEGDIKLHIFVDAASVELFANDGLRTITDQIFPDPESLGVELFAEGGSAAADLDIWKLSTEDGIAKAPRNYLGSDGNDLLTEWEGAKGALRFDGRGGNDVIVGSDGLDRIEGGAGADILRAGRGSDWINGGSGDDIVAAGGGALDNLLGGAGADVFLFAAETKDGHRDRTVISDFKVGIDAIDLGDAEVVHHKKLFGSLVLTLDGDGDQVVLTGVTRYDDSLLL</sequence>
<comment type="cofactor">
    <cofactor evidence="1">
        <name>Ca(2+)</name>
        <dbReference type="ChEBI" id="CHEBI:29108"/>
    </cofactor>
</comment>
<feature type="domain" description="Peptidase M10 serralysin C-terminal" evidence="15">
    <location>
        <begin position="1297"/>
        <end position="1378"/>
    </location>
</feature>
<dbReference type="PANTHER" id="PTHR42800">
    <property type="entry name" value="EXOINULINASE INUD (AFU_ORTHOLOGUE AFUA_5G00480)"/>
    <property type="match status" value="1"/>
</dbReference>
<dbReference type="SUPFAM" id="SSF51120">
    <property type="entry name" value="beta-Roll"/>
    <property type="match status" value="1"/>
</dbReference>
<dbReference type="EMBL" id="SLVU01000026">
    <property type="protein sequence ID" value="TCN21238.1"/>
    <property type="molecule type" value="Genomic_DNA"/>
</dbReference>
<evidence type="ECO:0000256" key="9">
    <source>
        <dbReference type="ARBA" id="ARBA00023026"/>
    </source>
</evidence>
<dbReference type="CDD" id="cd18622">
    <property type="entry name" value="GH32_Inu-like"/>
    <property type="match status" value="1"/>
</dbReference>
<dbReference type="GO" id="GO:0016020">
    <property type="term" value="C:membrane"/>
    <property type="evidence" value="ECO:0007669"/>
    <property type="project" value="UniProtKB-SubCell"/>
</dbReference>
<feature type="domain" description="Glycosyl hydrolase family 32 C-terminal" evidence="14">
    <location>
        <begin position="1073"/>
        <end position="1223"/>
    </location>
</feature>
<keyword evidence="9" id="KW-0843">Virulence</keyword>
<evidence type="ECO:0000256" key="1">
    <source>
        <dbReference type="ARBA" id="ARBA00001913"/>
    </source>
</evidence>
<keyword evidence="11" id="KW-0326">Glycosidase</keyword>
<dbReference type="Gene3D" id="2.150.10.10">
    <property type="entry name" value="Serralysin-like metalloprotease, C-terminal"/>
    <property type="match status" value="2"/>
</dbReference>
<dbReference type="Gene3D" id="2.60.120.560">
    <property type="entry name" value="Exo-inulinase, domain 1"/>
    <property type="match status" value="1"/>
</dbReference>
<dbReference type="InterPro" id="IPR018053">
    <property type="entry name" value="Glyco_hydro_32_AS"/>
</dbReference>
<proteinExistence type="inferred from homology"/>
<dbReference type="GO" id="GO:0005737">
    <property type="term" value="C:cytoplasm"/>
    <property type="evidence" value="ECO:0007669"/>
    <property type="project" value="TreeGrafter"/>
</dbReference>
<feature type="region of interest" description="Disordered" evidence="12">
    <location>
        <begin position="190"/>
        <end position="240"/>
    </location>
</feature>
<dbReference type="SMART" id="SM00640">
    <property type="entry name" value="Glyco_32"/>
    <property type="match status" value="1"/>
</dbReference>
<dbReference type="PRINTS" id="PR00313">
    <property type="entry name" value="CABNDNGRPT"/>
</dbReference>
<protein>
    <submittedName>
        <fullName evidence="16">Glycosyl hydrolase family 32</fullName>
    </submittedName>
</protein>
<dbReference type="InterPro" id="IPR001362">
    <property type="entry name" value="Glyco_hydro_32"/>
</dbReference>
<dbReference type="GO" id="GO:0005987">
    <property type="term" value="P:sucrose catabolic process"/>
    <property type="evidence" value="ECO:0007669"/>
    <property type="project" value="TreeGrafter"/>
</dbReference>
<evidence type="ECO:0000313" key="16">
    <source>
        <dbReference type="EMBL" id="TCN21238.1"/>
    </source>
</evidence>
<evidence type="ECO:0000256" key="8">
    <source>
        <dbReference type="ARBA" id="ARBA00022801"/>
    </source>
</evidence>
<dbReference type="InterPro" id="IPR011049">
    <property type="entry name" value="Serralysin-like_metalloprot_C"/>
</dbReference>
<keyword evidence="10" id="KW-0472">Membrane</keyword>
<evidence type="ECO:0000256" key="3">
    <source>
        <dbReference type="ARBA" id="ARBA00004613"/>
    </source>
</evidence>
<dbReference type="Pfam" id="PF00251">
    <property type="entry name" value="Glyco_hydro_32N"/>
    <property type="match status" value="2"/>
</dbReference>
<evidence type="ECO:0000256" key="6">
    <source>
        <dbReference type="ARBA" id="ARBA00022656"/>
    </source>
</evidence>
<evidence type="ECO:0000259" key="14">
    <source>
        <dbReference type="Pfam" id="PF08244"/>
    </source>
</evidence>
<evidence type="ECO:0000256" key="7">
    <source>
        <dbReference type="ARBA" id="ARBA00022737"/>
    </source>
</evidence>
<dbReference type="GO" id="GO:0090729">
    <property type="term" value="F:toxin activity"/>
    <property type="evidence" value="ECO:0007669"/>
    <property type="project" value="UniProtKB-KW"/>
</dbReference>
<dbReference type="SUPFAM" id="SSF75005">
    <property type="entry name" value="Arabinanase/levansucrase/invertase"/>
    <property type="match status" value="2"/>
</dbReference>
<dbReference type="Gene3D" id="2.115.10.20">
    <property type="entry name" value="Glycosyl hydrolase domain, family 43"/>
    <property type="match status" value="2"/>
</dbReference>
<evidence type="ECO:0000256" key="11">
    <source>
        <dbReference type="ARBA" id="ARBA00023295"/>
    </source>
</evidence>
<accession>A0A4R2B3Q6</accession>
<feature type="domain" description="Glycosyl hydrolase family 32 N-terminal" evidence="13">
    <location>
        <begin position="243"/>
        <end position="492"/>
    </location>
</feature>
<evidence type="ECO:0000256" key="2">
    <source>
        <dbReference type="ARBA" id="ARBA00004370"/>
    </source>
</evidence>
<keyword evidence="6" id="KW-0800">Toxin</keyword>
<comment type="subcellular location">
    <subcellularLocation>
        <location evidence="2">Membrane</location>
    </subcellularLocation>
    <subcellularLocation>
        <location evidence="3">Secreted</location>
    </subcellularLocation>
</comment>
<dbReference type="RefSeq" id="WP_132080324.1">
    <property type="nucleotide sequence ID" value="NZ_SLVU01000026.1"/>
</dbReference>
<dbReference type="InterPro" id="IPR013320">
    <property type="entry name" value="ConA-like_dom_sf"/>
</dbReference>
<evidence type="ECO:0000256" key="4">
    <source>
        <dbReference type="ARBA" id="ARBA00009902"/>
    </source>
</evidence>
<reference evidence="16 17" key="1">
    <citation type="submission" date="2019-03" db="EMBL/GenBank/DDBJ databases">
        <title>Genomic Encyclopedia of Type Strains, Phase IV (KMG-V): Genome sequencing to study the core and pangenomes of soil and plant-associated prokaryotes.</title>
        <authorList>
            <person name="Whitman W."/>
        </authorList>
    </citation>
    <scope>NUCLEOTIDE SEQUENCE [LARGE SCALE GENOMIC DNA]</scope>
    <source>
        <strain evidence="16 17">23C40</strain>
    </source>
</reference>
<dbReference type="PRINTS" id="PR01488">
    <property type="entry name" value="RTXTOXINA"/>
</dbReference>
<evidence type="ECO:0000256" key="5">
    <source>
        <dbReference type="ARBA" id="ARBA00022525"/>
    </source>
</evidence>
<dbReference type="SUPFAM" id="SSF49899">
    <property type="entry name" value="Concanavalin A-like lectins/glucanases"/>
    <property type="match status" value="1"/>
</dbReference>
<dbReference type="InterPro" id="IPR023296">
    <property type="entry name" value="Glyco_hydro_beta-prop_sf"/>
</dbReference>
<evidence type="ECO:0000256" key="10">
    <source>
        <dbReference type="ARBA" id="ARBA00023136"/>
    </source>
</evidence>
<feature type="compositionally biased region" description="Low complexity" evidence="12">
    <location>
        <begin position="228"/>
        <end position="237"/>
    </location>
</feature>
<dbReference type="Pfam" id="PF00353">
    <property type="entry name" value="HemolysinCabind"/>
    <property type="match status" value="1"/>
</dbReference>
<evidence type="ECO:0000256" key="12">
    <source>
        <dbReference type="SAM" id="MobiDB-lite"/>
    </source>
</evidence>
<feature type="region of interest" description="Disordered" evidence="12">
    <location>
        <begin position="51"/>
        <end position="119"/>
    </location>
</feature>
<keyword evidence="5" id="KW-0964">Secreted</keyword>
<comment type="similarity">
    <text evidence="4">Belongs to the glycosyl hydrolase 32 family.</text>
</comment>
<dbReference type="InterPro" id="IPR013189">
    <property type="entry name" value="Glyco_hydro_32_C"/>
</dbReference>
<dbReference type="PANTHER" id="PTHR42800:SF1">
    <property type="entry name" value="EXOINULINASE INUD (AFU_ORTHOLOGUE AFUA_5G00480)"/>
    <property type="match status" value="1"/>
</dbReference>
<dbReference type="PROSITE" id="PS00609">
    <property type="entry name" value="GLYCOSYL_HYDROL_F32"/>
    <property type="match status" value="1"/>
</dbReference>
<dbReference type="Pfam" id="PF08244">
    <property type="entry name" value="Glyco_hydro_32C"/>
    <property type="match status" value="1"/>
</dbReference>
<dbReference type="PROSITE" id="PS00330">
    <property type="entry name" value="HEMOLYSIN_CALCIUM"/>
    <property type="match status" value="2"/>
</dbReference>
<gene>
    <name evidence="16" type="ORF">EV184_12614</name>
</gene>
<name>A0A4R2B3Q6_9HYPH</name>
<dbReference type="GO" id="GO:0005615">
    <property type="term" value="C:extracellular space"/>
    <property type="evidence" value="ECO:0007669"/>
    <property type="project" value="InterPro"/>
</dbReference>
<evidence type="ECO:0000313" key="17">
    <source>
        <dbReference type="Proteomes" id="UP000295043"/>
    </source>
</evidence>
<dbReference type="InterPro" id="IPR013148">
    <property type="entry name" value="Glyco_hydro_32_N"/>
</dbReference>
<keyword evidence="7" id="KW-0677">Repeat</keyword>
<feature type="domain" description="Glycosyl hydrolase family 32 N-terminal" evidence="13">
    <location>
        <begin position="991"/>
        <end position="1069"/>
    </location>
</feature>
<dbReference type="GO" id="GO:0005509">
    <property type="term" value="F:calcium ion binding"/>
    <property type="evidence" value="ECO:0007669"/>
    <property type="project" value="InterPro"/>
</dbReference>
<organism evidence="16 17">
    <name type="scientific">Sinorhizobium americanum</name>
    <dbReference type="NCBI Taxonomy" id="194963"/>
    <lineage>
        <taxon>Bacteria</taxon>
        <taxon>Pseudomonadati</taxon>
        <taxon>Pseudomonadota</taxon>
        <taxon>Alphaproteobacteria</taxon>
        <taxon>Hyphomicrobiales</taxon>
        <taxon>Rhizobiaceae</taxon>
        <taxon>Sinorhizobium/Ensifer group</taxon>
        <taxon>Sinorhizobium</taxon>
    </lineage>
</organism>
<feature type="compositionally biased region" description="Basic and acidic residues" evidence="12">
    <location>
        <begin position="103"/>
        <end position="112"/>
    </location>
</feature>
<dbReference type="Pfam" id="PF08548">
    <property type="entry name" value="Peptidase_M10_C"/>
    <property type="match status" value="1"/>
</dbReference>
<dbReference type="InterPro" id="IPR001343">
    <property type="entry name" value="Hemolysn_Ca-bd"/>
</dbReference>
<dbReference type="InterPro" id="IPR003995">
    <property type="entry name" value="RTX_toxin_determinant-A"/>
</dbReference>
<dbReference type="Proteomes" id="UP000295043">
    <property type="component" value="Unassembled WGS sequence"/>
</dbReference>
<comment type="caution">
    <text evidence="16">The sequence shown here is derived from an EMBL/GenBank/DDBJ whole genome shotgun (WGS) entry which is preliminary data.</text>
</comment>
<dbReference type="InterPro" id="IPR013858">
    <property type="entry name" value="Peptidase_M10B_C"/>
</dbReference>